<protein>
    <recommendedName>
        <fullName evidence="5">LapA family protein</fullName>
    </recommendedName>
</protein>
<sequence length="99" mass="10547">MVLGLILIALGALAIIAAVGTVDGSTELLGVGIGDLTLFLIGVGSGVALLLGFSLTKWGTKRSLRHRRESKRLGELSEKLDRQEAERREEDGNGAERSF</sequence>
<keyword evidence="2" id="KW-0472">Membrane</keyword>
<feature type="region of interest" description="Disordered" evidence="1">
    <location>
        <begin position="75"/>
        <end position="99"/>
    </location>
</feature>
<accession>A0ABS7UEN3</accession>
<dbReference type="EMBL" id="JAIQZJ010000007">
    <property type="protein sequence ID" value="MBZ5739107.1"/>
    <property type="molecule type" value="Genomic_DNA"/>
</dbReference>
<keyword evidence="2" id="KW-0812">Transmembrane</keyword>
<reference evidence="3 4" key="1">
    <citation type="submission" date="2021-09" db="EMBL/GenBank/DDBJ databases">
        <title>Whole genome sequence of Nocardioides sp. GBK3QG-3.</title>
        <authorList>
            <person name="Tuo L."/>
        </authorList>
    </citation>
    <scope>NUCLEOTIDE SEQUENCE [LARGE SCALE GENOMIC DNA]</scope>
    <source>
        <strain evidence="3 4">GBK3QG-3</strain>
    </source>
</reference>
<comment type="caution">
    <text evidence="3">The sequence shown here is derived from an EMBL/GenBank/DDBJ whole genome shotgun (WGS) entry which is preliminary data.</text>
</comment>
<organism evidence="3 4">
    <name type="scientific">Nocardioides mangrovi</name>
    <dbReference type="NCBI Taxonomy" id="2874580"/>
    <lineage>
        <taxon>Bacteria</taxon>
        <taxon>Bacillati</taxon>
        <taxon>Actinomycetota</taxon>
        <taxon>Actinomycetes</taxon>
        <taxon>Propionibacteriales</taxon>
        <taxon>Nocardioidaceae</taxon>
        <taxon>Nocardioides</taxon>
    </lineage>
</organism>
<dbReference type="RefSeq" id="WP_224123480.1">
    <property type="nucleotide sequence ID" value="NZ_JAIQZJ010000007.1"/>
</dbReference>
<evidence type="ECO:0008006" key="5">
    <source>
        <dbReference type="Google" id="ProtNLM"/>
    </source>
</evidence>
<dbReference type="Proteomes" id="UP000780875">
    <property type="component" value="Unassembled WGS sequence"/>
</dbReference>
<gene>
    <name evidence="3" type="ORF">K8U61_13110</name>
</gene>
<keyword evidence="2" id="KW-1133">Transmembrane helix</keyword>
<proteinExistence type="predicted"/>
<evidence type="ECO:0000313" key="4">
    <source>
        <dbReference type="Proteomes" id="UP000780875"/>
    </source>
</evidence>
<feature type="transmembrane region" description="Helical" evidence="2">
    <location>
        <begin position="28"/>
        <end position="55"/>
    </location>
</feature>
<keyword evidence="4" id="KW-1185">Reference proteome</keyword>
<evidence type="ECO:0000313" key="3">
    <source>
        <dbReference type="EMBL" id="MBZ5739107.1"/>
    </source>
</evidence>
<evidence type="ECO:0000256" key="2">
    <source>
        <dbReference type="SAM" id="Phobius"/>
    </source>
</evidence>
<name>A0ABS7UEN3_9ACTN</name>
<evidence type="ECO:0000256" key="1">
    <source>
        <dbReference type="SAM" id="MobiDB-lite"/>
    </source>
</evidence>
<feature type="compositionally biased region" description="Basic and acidic residues" evidence="1">
    <location>
        <begin position="75"/>
        <end position="91"/>
    </location>
</feature>